<feature type="transmembrane region" description="Helical" evidence="1">
    <location>
        <begin position="52"/>
        <end position="71"/>
    </location>
</feature>
<proteinExistence type="predicted"/>
<gene>
    <name evidence="2" type="ORF">OL599_23155</name>
</gene>
<evidence type="ECO:0000256" key="1">
    <source>
        <dbReference type="SAM" id="Phobius"/>
    </source>
</evidence>
<keyword evidence="1" id="KW-0812">Transmembrane</keyword>
<accession>A0AA42CK48</accession>
<feature type="transmembrane region" description="Helical" evidence="1">
    <location>
        <begin position="452"/>
        <end position="472"/>
    </location>
</feature>
<dbReference type="Proteomes" id="UP001165679">
    <property type="component" value="Unassembled WGS sequence"/>
</dbReference>
<feature type="transmembrane region" description="Helical" evidence="1">
    <location>
        <begin position="214"/>
        <end position="235"/>
    </location>
</feature>
<comment type="caution">
    <text evidence="2">The sequence shown here is derived from an EMBL/GenBank/DDBJ whole genome shotgun (WGS) entry which is preliminary data.</text>
</comment>
<feature type="transmembrane region" description="Helical" evidence="1">
    <location>
        <begin position="92"/>
        <end position="116"/>
    </location>
</feature>
<organism evidence="2 3">
    <name type="scientific">Limobrevibacterium gyesilva</name>
    <dbReference type="NCBI Taxonomy" id="2991712"/>
    <lineage>
        <taxon>Bacteria</taxon>
        <taxon>Pseudomonadati</taxon>
        <taxon>Pseudomonadota</taxon>
        <taxon>Alphaproteobacteria</taxon>
        <taxon>Acetobacterales</taxon>
        <taxon>Acetobacteraceae</taxon>
        <taxon>Limobrevibacterium</taxon>
    </lineage>
</organism>
<keyword evidence="3" id="KW-1185">Reference proteome</keyword>
<evidence type="ECO:0000313" key="3">
    <source>
        <dbReference type="Proteomes" id="UP001165679"/>
    </source>
</evidence>
<feature type="transmembrane region" description="Helical" evidence="1">
    <location>
        <begin position="311"/>
        <end position="332"/>
    </location>
</feature>
<keyword evidence="1" id="KW-1133">Transmembrane helix</keyword>
<sequence length="871" mass="93333">MQCLKFIRNRPAWPREAALVAVAGAGLLGAAVPASAHGFGQRYDLPVPLSLYLTGAAAAVVVSFVIIALFVHRPLAGALPHAPRIAAPGKQWPVATLAGQVLTVAVYALVVAAGWFGNQNSLMNLAPTAVWVIGWVGLVYVSALFGNIWARIHPLAAVFGWSELLWRRLTGRALSTGVHYPDRLGVWPGLILLFAFSWTELVFPYAALPAAIAWLAFGYALVTWTGMALFGRAVWLARGEAFALAFGAFARFAPFGPPRRHDEPASASMTAFVVFLLSSVVFDGTLATPVWARLENIVVGAVAGSETASRMIARTLGLLAVWLLFLGTYLAACAVMQKVAGGWPAAGTLARRFAFTLVPIAIGYHLAHYLSFLLIQGQYVIPLASDPFGFGWNLLGTAGYRVDIAVVGARFDWYCAVGAIVAGHIAAVYLAHRTALATLDSPRRTLASQYPMTALMVAYTVVSLSIVAAPIVETSSGPTLDPAAALVAVPPGALIPEPGTGRLHAVGPSRTARLALTFRALGSTFHDGTRMTAADLLYPYVFAWRWSTRDGGEGAPYDPVVDAVTAFARARLVGVRIVGVDTTSKSTSFGDVTFTRELLIVELYADLATDDPERMAALAPPWSTMPWTVIALMEEAVHRGWAAFSRAEAARRGVEWLDLVRSPTLRAHLAELVDAFARDGYRPVGLEGLVTTEEARARWAALGAFSRAHGHFLVTNGPYRLKDWSPQAVTVEAFRDLRYPLGVGSFDSLPIPRRGFITRIEPADEGLKLSVDIETVMKFQRSYKIVREPLATALATSPLPPVLVCRYLVLAADGRVALAGTGDLATDASFRLGLKGRLAPGDYTVQTAVYVGGNAMNPEIARIPFRVADGS</sequence>
<dbReference type="AlphaFoldDB" id="A0AA42CK48"/>
<name>A0AA42CK48_9PROT</name>
<protein>
    <submittedName>
        <fullName evidence="2">Uncharacterized protein</fullName>
    </submittedName>
</protein>
<reference evidence="2" key="2">
    <citation type="submission" date="2022-10" db="EMBL/GenBank/DDBJ databases">
        <authorList>
            <person name="Trinh H.N."/>
        </authorList>
    </citation>
    <scope>NUCLEOTIDE SEQUENCE</scope>
    <source>
        <strain evidence="2">RN2-1</strain>
    </source>
</reference>
<evidence type="ECO:0000313" key="2">
    <source>
        <dbReference type="EMBL" id="MCW3477470.1"/>
    </source>
</evidence>
<reference evidence="2" key="1">
    <citation type="submission" date="2022-09" db="EMBL/GenBank/DDBJ databases">
        <title>Rhodovastum sp. nov. RN2-1 isolated from soil in Seongnam, South Korea.</title>
        <authorList>
            <person name="Le N.T."/>
        </authorList>
    </citation>
    <scope>NUCLEOTIDE SEQUENCE</scope>
    <source>
        <strain evidence="2">RN2-1</strain>
    </source>
</reference>
<dbReference type="EMBL" id="JAPDNT010000038">
    <property type="protein sequence ID" value="MCW3477470.1"/>
    <property type="molecule type" value="Genomic_DNA"/>
</dbReference>
<feature type="transmembrane region" description="Helical" evidence="1">
    <location>
        <begin position="122"/>
        <end position="141"/>
    </location>
</feature>
<feature type="transmembrane region" description="Helical" evidence="1">
    <location>
        <begin position="269"/>
        <end position="291"/>
    </location>
</feature>
<feature type="transmembrane region" description="Helical" evidence="1">
    <location>
        <begin position="411"/>
        <end position="431"/>
    </location>
</feature>
<keyword evidence="1" id="KW-0472">Membrane</keyword>
<feature type="transmembrane region" description="Helical" evidence="1">
    <location>
        <begin position="186"/>
        <end position="207"/>
    </location>
</feature>
<feature type="transmembrane region" description="Helical" evidence="1">
    <location>
        <begin position="353"/>
        <end position="375"/>
    </location>
</feature>